<evidence type="ECO:0008006" key="3">
    <source>
        <dbReference type="Google" id="ProtNLM"/>
    </source>
</evidence>
<evidence type="ECO:0000313" key="1">
    <source>
        <dbReference type="EMBL" id="TKX30917.1"/>
    </source>
</evidence>
<evidence type="ECO:0000313" key="2">
    <source>
        <dbReference type="Proteomes" id="UP000310353"/>
    </source>
</evidence>
<dbReference type="AlphaFoldDB" id="A0A4U7BRS2"/>
<dbReference type="OrthoDB" id="2088168at2"/>
<name>A0A4U7BRS2_9BACT</name>
<dbReference type="EMBL" id="NXMA01000013">
    <property type="protein sequence ID" value="TKX30917.1"/>
    <property type="molecule type" value="Genomic_DNA"/>
</dbReference>
<dbReference type="RefSeq" id="WP_137622762.1">
    <property type="nucleotide sequence ID" value="NZ_NXMA01000013.1"/>
</dbReference>
<dbReference type="Proteomes" id="UP000310353">
    <property type="component" value="Unassembled WGS sequence"/>
</dbReference>
<reference evidence="1 2" key="1">
    <citation type="submission" date="2018-05" db="EMBL/GenBank/DDBJ databases">
        <title>Novel Campyloabacter and Helicobacter Species and Strains.</title>
        <authorList>
            <person name="Mannion A.J."/>
            <person name="Shen Z."/>
            <person name="Fox J.G."/>
        </authorList>
    </citation>
    <scope>NUCLEOTIDE SEQUENCE [LARGE SCALE GENOMIC DNA]</scope>
    <source>
        <strain evidence="2">MIT17-670</strain>
    </source>
</reference>
<proteinExistence type="predicted"/>
<gene>
    <name evidence="1" type="ORF">CQA76_07370</name>
</gene>
<sequence>MEKNIILENNPYLEKFFTHLKIDKKSIYEIICENTNIFIQQVPHKIKQVKGYKYKDKTIYEYKLKLAKQAYRLAYIFNGDDIIVFYISKTLIKADFTEEIAKVV</sequence>
<accession>A0A4U7BRS2</accession>
<protein>
    <recommendedName>
        <fullName evidence="3">Type II toxin-antitoxin system RelE/ParE family toxin</fullName>
    </recommendedName>
</protein>
<organism evidence="1 2">
    <name type="scientific">Campylobacter aviculae</name>
    <dbReference type="NCBI Taxonomy" id="2510190"/>
    <lineage>
        <taxon>Bacteria</taxon>
        <taxon>Pseudomonadati</taxon>
        <taxon>Campylobacterota</taxon>
        <taxon>Epsilonproteobacteria</taxon>
        <taxon>Campylobacterales</taxon>
        <taxon>Campylobacteraceae</taxon>
        <taxon>Campylobacter</taxon>
    </lineage>
</organism>
<comment type="caution">
    <text evidence="1">The sequence shown here is derived from an EMBL/GenBank/DDBJ whole genome shotgun (WGS) entry which is preliminary data.</text>
</comment>
<keyword evidence="2" id="KW-1185">Reference proteome</keyword>